<gene>
    <name evidence="10" type="ORF">CLV27_0893</name>
</gene>
<keyword evidence="4 7" id="KW-1133">Transmembrane helix</keyword>
<evidence type="ECO:0000313" key="10">
    <source>
        <dbReference type="EMBL" id="TCK04467.1"/>
    </source>
</evidence>
<dbReference type="OrthoDB" id="13093at2"/>
<evidence type="ECO:0000256" key="1">
    <source>
        <dbReference type="ARBA" id="ARBA00004651"/>
    </source>
</evidence>
<comment type="caution">
    <text evidence="10">The sequence shown here is derived from an EMBL/GenBank/DDBJ whole genome shotgun (WGS) entry which is preliminary data.</text>
</comment>
<feature type="transmembrane region" description="Helical" evidence="7">
    <location>
        <begin position="372"/>
        <end position="391"/>
    </location>
</feature>
<evidence type="ECO:0000259" key="9">
    <source>
        <dbReference type="Pfam" id="PF13807"/>
    </source>
</evidence>
<dbReference type="Proteomes" id="UP000295777">
    <property type="component" value="Unassembled WGS sequence"/>
</dbReference>
<dbReference type="EMBL" id="SMFV01000003">
    <property type="protein sequence ID" value="TCK04467.1"/>
    <property type="molecule type" value="Genomic_DNA"/>
</dbReference>
<dbReference type="InterPro" id="IPR032807">
    <property type="entry name" value="GNVR"/>
</dbReference>
<dbReference type="GO" id="GO:0005886">
    <property type="term" value="C:plasma membrane"/>
    <property type="evidence" value="ECO:0007669"/>
    <property type="project" value="UniProtKB-SubCell"/>
</dbReference>
<evidence type="ECO:0000256" key="3">
    <source>
        <dbReference type="ARBA" id="ARBA00022692"/>
    </source>
</evidence>
<dbReference type="GO" id="GO:0004713">
    <property type="term" value="F:protein tyrosine kinase activity"/>
    <property type="evidence" value="ECO:0007669"/>
    <property type="project" value="TreeGrafter"/>
</dbReference>
<dbReference type="PANTHER" id="PTHR32309:SF13">
    <property type="entry name" value="FERRIC ENTEROBACTIN TRANSPORT PROTEIN FEPE"/>
    <property type="match status" value="1"/>
</dbReference>
<evidence type="ECO:0000259" key="8">
    <source>
        <dbReference type="Pfam" id="PF02706"/>
    </source>
</evidence>
<evidence type="ECO:0000256" key="6">
    <source>
        <dbReference type="SAM" id="Coils"/>
    </source>
</evidence>
<keyword evidence="3 7" id="KW-0812">Transmembrane</keyword>
<reference evidence="10 11" key="1">
    <citation type="submission" date="2019-03" db="EMBL/GenBank/DDBJ databases">
        <title>Genomic Encyclopedia of Archaeal and Bacterial Type Strains, Phase II (KMG-II): from individual species to whole genera.</title>
        <authorList>
            <person name="Goeker M."/>
        </authorList>
    </citation>
    <scope>NUCLEOTIDE SEQUENCE [LARGE SCALE GENOMIC DNA]</scope>
    <source>
        <strain evidence="10 11">DSM 24425</strain>
    </source>
</reference>
<name>A0A4R1G8N6_9BACT</name>
<dbReference type="InterPro" id="IPR003856">
    <property type="entry name" value="LPS_length_determ_N"/>
</dbReference>
<keyword evidence="6" id="KW-0175">Coiled coil</keyword>
<feature type="transmembrane region" description="Helical" evidence="7">
    <location>
        <begin position="61"/>
        <end position="83"/>
    </location>
</feature>
<evidence type="ECO:0000256" key="2">
    <source>
        <dbReference type="ARBA" id="ARBA00022475"/>
    </source>
</evidence>
<evidence type="ECO:0000256" key="5">
    <source>
        <dbReference type="ARBA" id="ARBA00023136"/>
    </source>
</evidence>
<evidence type="ECO:0000256" key="4">
    <source>
        <dbReference type="ARBA" id="ARBA00022989"/>
    </source>
</evidence>
<feature type="coiled-coil region" evidence="6">
    <location>
        <begin position="277"/>
        <end position="336"/>
    </location>
</feature>
<evidence type="ECO:0000313" key="11">
    <source>
        <dbReference type="Proteomes" id="UP000295777"/>
    </source>
</evidence>
<dbReference type="AlphaFoldDB" id="A0A4R1G8N6"/>
<dbReference type="PANTHER" id="PTHR32309">
    <property type="entry name" value="TYROSINE-PROTEIN KINASE"/>
    <property type="match status" value="1"/>
</dbReference>
<dbReference type="Pfam" id="PF13807">
    <property type="entry name" value="GNVR"/>
    <property type="match status" value="1"/>
</dbReference>
<dbReference type="InterPro" id="IPR050445">
    <property type="entry name" value="Bact_polysacc_biosynth/exp"/>
</dbReference>
<accession>A0A4R1G8N6</accession>
<feature type="domain" description="Polysaccharide chain length determinant N-terminal" evidence="8">
    <location>
        <begin position="43"/>
        <end position="139"/>
    </location>
</feature>
<organism evidence="10 11">
    <name type="scientific">Phorcysia thermohydrogeniphila</name>
    <dbReference type="NCBI Taxonomy" id="936138"/>
    <lineage>
        <taxon>Bacteria</taxon>
        <taxon>Pseudomonadati</taxon>
        <taxon>Aquificota</taxon>
        <taxon>Aquificia</taxon>
        <taxon>Desulfurobacteriales</taxon>
        <taxon>Desulfurobacteriaceae</taxon>
        <taxon>Phorcysia</taxon>
    </lineage>
</organism>
<keyword evidence="2" id="KW-1003">Cell membrane</keyword>
<sequence length="409" mass="46976">MNRYHFILKAVFPFLQGYNINHYVKSPEENLKPENLPPETFDDEIDLYELWLTLKRRKKTVIGITVLFTTIALVLCFVLPPTYRTEASLMPLGGEQSSKLSSLLSSLPISIPLPGGQAGITVESVLNSRILRERIVKDLNLLPVLFPDKWDETTESWKLAEDETPPTLIDGAKKLEDFMSVSTDKKTGVVTLTVDFPKDPEMSYRIAITALKEARNILNEKAFTLAKKYRIYVEKQLALAKEKYQELERIYKDFMNGKIKDVPFIIGDHDLEDLKSNVPEKAEIEKLKKEIERLKAHLNTLRKSSYVSVSDYQLNLQKLQTQMEIVKQLLVTLAGEYEMAKAQEMKEQISFQVIDPPYIPPRDKPYKPKKGLIVTVGFVSGLFLGIFAAFFREWLENVKKKREEEKVNA</sequence>
<proteinExistence type="predicted"/>
<comment type="subcellular location">
    <subcellularLocation>
        <location evidence="1">Cell membrane</location>
        <topology evidence="1">Multi-pass membrane protein</topology>
    </subcellularLocation>
</comment>
<dbReference type="Pfam" id="PF02706">
    <property type="entry name" value="Wzz"/>
    <property type="match status" value="1"/>
</dbReference>
<protein>
    <submittedName>
        <fullName evidence="10">Uncharacterized protein involved in exopolysaccharide biosynthesis</fullName>
    </submittedName>
</protein>
<keyword evidence="11" id="KW-1185">Reference proteome</keyword>
<evidence type="ECO:0000256" key="7">
    <source>
        <dbReference type="SAM" id="Phobius"/>
    </source>
</evidence>
<keyword evidence="5 7" id="KW-0472">Membrane</keyword>
<feature type="domain" description="Tyrosine-protein kinase G-rich" evidence="9">
    <location>
        <begin position="318"/>
        <end position="393"/>
    </location>
</feature>